<evidence type="ECO:0000313" key="11">
    <source>
        <dbReference type="EMBL" id="JAA60447.1"/>
    </source>
</evidence>
<keyword evidence="6" id="KW-0862">Zinc</keyword>
<feature type="domain" description="Peptidase M13 C-terminal" evidence="9">
    <location>
        <begin position="537"/>
        <end position="720"/>
    </location>
</feature>
<evidence type="ECO:0000256" key="6">
    <source>
        <dbReference type="ARBA" id="ARBA00022833"/>
    </source>
</evidence>
<dbReference type="Gene3D" id="1.10.1380.10">
    <property type="entry name" value="Neutral endopeptidase , domain2"/>
    <property type="match status" value="1"/>
</dbReference>
<dbReference type="InterPro" id="IPR000718">
    <property type="entry name" value="Peptidase_M13"/>
</dbReference>
<dbReference type="GO" id="GO:0005886">
    <property type="term" value="C:plasma membrane"/>
    <property type="evidence" value="ECO:0007669"/>
    <property type="project" value="TreeGrafter"/>
</dbReference>
<reference evidence="11" key="1">
    <citation type="submission" date="2012-11" db="EMBL/GenBank/DDBJ databases">
        <authorList>
            <person name="Lucero-Rivera Y.E."/>
            <person name="Tovar-Ramirez D."/>
        </authorList>
    </citation>
    <scope>NUCLEOTIDE SEQUENCE</scope>
    <source>
        <tissue evidence="11">Salivary gland</tissue>
    </source>
</reference>
<dbReference type="EMBL" id="GACK01004587">
    <property type="protein sequence ID" value="JAA60447.1"/>
    <property type="molecule type" value="mRNA"/>
</dbReference>
<keyword evidence="8" id="KW-0472">Membrane</keyword>
<dbReference type="InterPro" id="IPR042089">
    <property type="entry name" value="Peptidase_M13_dom_2"/>
</dbReference>
<evidence type="ECO:0000256" key="2">
    <source>
        <dbReference type="ARBA" id="ARBA00007357"/>
    </source>
</evidence>
<dbReference type="InterPro" id="IPR008753">
    <property type="entry name" value="Peptidase_M13_N"/>
</dbReference>
<dbReference type="SUPFAM" id="SSF55486">
    <property type="entry name" value="Metalloproteases ('zincins'), catalytic domain"/>
    <property type="match status" value="1"/>
</dbReference>
<accession>L7M9A0</accession>
<organism evidence="11">
    <name type="scientific">Rhipicephalus pulchellus</name>
    <name type="common">Yellow backed tick</name>
    <name type="synonym">Dermacentor pulchellus</name>
    <dbReference type="NCBI Taxonomy" id="72859"/>
    <lineage>
        <taxon>Eukaryota</taxon>
        <taxon>Metazoa</taxon>
        <taxon>Ecdysozoa</taxon>
        <taxon>Arthropoda</taxon>
        <taxon>Chelicerata</taxon>
        <taxon>Arachnida</taxon>
        <taxon>Acari</taxon>
        <taxon>Parasitiformes</taxon>
        <taxon>Ixodida</taxon>
        <taxon>Ixodoidea</taxon>
        <taxon>Ixodidae</taxon>
        <taxon>Rhipicephalinae</taxon>
        <taxon>Rhipicephalus</taxon>
        <taxon>Rhipicephalus</taxon>
    </lineage>
</organism>
<feature type="domain" description="Peptidase M13 N-terminal" evidence="10">
    <location>
        <begin position="111"/>
        <end position="473"/>
    </location>
</feature>
<dbReference type="InterPro" id="IPR018497">
    <property type="entry name" value="Peptidase_M13_C"/>
</dbReference>
<name>L7M9A0_RHIPC</name>
<evidence type="ECO:0000259" key="9">
    <source>
        <dbReference type="Pfam" id="PF01431"/>
    </source>
</evidence>
<keyword evidence="3" id="KW-0645">Protease</keyword>
<evidence type="ECO:0000256" key="4">
    <source>
        <dbReference type="ARBA" id="ARBA00022723"/>
    </source>
</evidence>
<comment type="cofactor">
    <cofactor evidence="1">
        <name>Zn(2+)</name>
        <dbReference type="ChEBI" id="CHEBI:29105"/>
    </cofactor>
</comment>
<dbReference type="GO" id="GO:0046872">
    <property type="term" value="F:metal ion binding"/>
    <property type="evidence" value="ECO:0007669"/>
    <property type="project" value="UniProtKB-KW"/>
</dbReference>
<evidence type="ECO:0000256" key="1">
    <source>
        <dbReference type="ARBA" id="ARBA00001947"/>
    </source>
</evidence>
<feature type="transmembrane region" description="Helical" evidence="8">
    <location>
        <begin position="29"/>
        <end position="52"/>
    </location>
</feature>
<evidence type="ECO:0000256" key="3">
    <source>
        <dbReference type="ARBA" id="ARBA00022670"/>
    </source>
</evidence>
<dbReference type="AlphaFoldDB" id="L7M9A0"/>
<keyword evidence="5" id="KW-0378">Hydrolase</keyword>
<dbReference type="Gene3D" id="3.40.390.10">
    <property type="entry name" value="Collagenase (Catalytic Domain)"/>
    <property type="match status" value="1"/>
</dbReference>
<evidence type="ECO:0000256" key="7">
    <source>
        <dbReference type="ARBA" id="ARBA00023049"/>
    </source>
</evidence>
<reference evidence="11" key="2">
    <citation type="journal article" date="2015" name="J. Proteomics">
        <title>Sexual differences in the sialomes of the zebra tick, Rhipicephalus pulchellus.</title>
        <authorList>
            <person name="Tan A.W."/>
            <person name="Francischetti I.M."/>
            <person name="Slovak M."/>
            <person name="Kini R.M."/>
            <person name="Ribeiro J.M."/>
        </authorList>
    </citation>
    <scope>NUCLEOTIDE SEQUENCE</scope>
    <source>
        <tissue evidence="11">Salivary gland</tissue>
    </source>
</reference>
<dbReference type="PROSITE" id="PS51885">
    <property type="entry name" value="NEPRILYSIN"/>
    <property type="match status" value="1"/>
</dbReference>
<evidence type="ECO:0000259" key="10">
    <source>
        <dbReference type="Pfam" id="PF05649"/>
    </source>
</evidence>
<keyword evidence="7" id="KW-0482">Metalloprotease</keyword>
<comment type="similarity">
    <text evidence="2">Belongs to the peptidase M13 family.</text>
</comment>
<sequence>MTRRSFFSLQEPPAGTASSSNNCWKRFTFALWTFLCVLFLVLVVFVLTSFWLSCSLVTYAKKPLIEAGIFELMHKFYCSAENSFEPKLCDSYKCRIAAKAINHSIRAQLNPCEDFHNYVCSRWIKGHSKRPTNLFIEEAKRNNLSVARKLANVPIRAGTQTPFDKAGYLFQSCSALQNENHQFEKVVRDDVVSFLREHQALMQPGCDVNVVRLILDFAFNYQLPTIFEIGVVTDLNSISRKENFLYLRFSIPPYLFENDAEDIDEHLNWLGLNSYQSRDVAPSIKYTHTLLSDLVKRLHNEEKSQGGKKPKQYRLSELQKIINSSGHAWSEYMNATTDGLLPHSCNVEISNASKTFLIHAFRKIRECDLGLWISFQVSRNLRQRLTLKSHLLHRKDSAAQEHCFRLTMQVMHTAAYSEHYCSEVTNITVSQAQGMVHRIQASLRAEIAQSAWIDDNTKNTAQRKLSSMQKVVGNEICAKNTKFLDHFYEPLKLERPSFVSNWLSALKFETRRLLRWYGRQRPSINFDEYMSMTQGAYNPKHNSMKLYVNLLQPPFYGVIPAIDYGSAGHFAGHEMMHAFDVGAKRRDENNVEREWWSEISNEEYNRRVVDIRKLYEPNSDPRCSVHDKDSELLADFAALHAVYKAYYQVPESAVKLKILPDLSSDMLFFISYCYKWCSTSPAGCRYPEYRDRCNVPLQHMSEFSAAFKCEEGEIMNPSKKVTFW</sequence>
<dbReference type="PANTHER" id="PTHR11733:SF241">
    <property type="entry name" value="GH26575P-RELATED"/>
    <property type="match status" value="1"/>
</dbReference>
<protein>
    <submittedName>
        <fullName evidence="11">Putative m13 family peptidase</fullName>
    </submittedName>
</protein>
<keyword evidence="4" id="KW-0479">Metal-binding</keyword>
<dbReference type="GO" id="GO:0016485">
    <property type="term" value="P:protein processing"/>
    <property type="evidence" value="ECO:0007669"/>
    <property type="project" value="TreeGrafter"/>
</dbReference>
<dbReference type="InterPro" id="IPR024079">
    <property type="entry name" value="MetalloPept_cat_dom_sf"/>
</dbReference>
<dbReference type="Pfam" id="PF05649">
    <property type="entry name" value="Peptidase_M13_N"/>
    <property type="match status" value="1"/>
</dbReference>
<evidence type="ECO:0000256" key="8">
    <source>
        <dbReference type="SAM" id="Phobius"/>
    </source>
</evidence>
<keyword evidence="8" id="KW-0812">Transmembrane</keyword>
<keyword evidence="8" id="KW-1133">Transmembrane helix</keyword>
<evidence type="ECO:0000256" key="5">
    <source>
        <dbReference type="ARBA" id="ARBA00022801"/>
    </source>
</evidence>
<dbReference type="Pfam" id="PF01431">
    <property type="entry name" value="Peptidase_M13"/>
    <property type="match status" value="1"/>
</dbReference>
<dbReference type="PANTHER" id="PTHR11733">
    <property type="entry name" value="ZINC METALLOPROTEASE FAMILY M13 NEPRILYSIN-RELATED"/>
    <property type="match status" value="1"/>
</dbReference>
<proteinExistence type="evidence at transcript level"/>
<dbReference type="GO" id="GO:0004222">
    <property type="term" value="F:metalloendopeptidase activity"/>
    <property type="evidence" value="ECO:0007669"/>
    <property type="project" value="InterPro"/>
</dbReference>